<evidence type="ECO:0000256" key="1">
    <source>
        <dbReference type="ARBA" id="ARBA00022723"/>
    </source>
</evidence>
<evidence type="ECO:0000313" key="7">
    <source>
        <dbReference type="Proteomes" id="UP000554482"/>
    </source>
</evidence>
<keyword evidence="7" id="KW-1185">Reference proteome</keyword>
<dbReference type="InterPro" id="IPR010666">
    <property type="entry name" value="Znf_GRF"/>
</dbReference>
<dbReference type="InterPro" id="IPR036875">
    <property type="entry name" value="Znf_CCHC_sf"/>
</dbReference>
<keyword evidence="1" id="KW-0479">Metal-binding</keyword>
<feature type="non-terminal residue" evidence="6">
    <location>
        <position position="1"/>
    </location>
</feature>
<feature type="domain" description="GRF-type" evidence="5">
    <location>
        <begin position="38"/>
        <end position="79"/>
    </location>
</feature>
<dbReference type="GO" id="GO:0003676">
    <property type="term" value="F:nucleic acid binding"/>
    <property type="evidence" value="ECO:0007669"/>
    <property type="project" value="InterPro"/>
</dbReference>
<evidence type="ECO:0000256" key="4">
    <source>
        <dbReference type="PROSITE-ProRule" id="PRU01343"/>
    </source>
</evidence>
<evidence type="ECO:0000313" key="6">
    <source>
        <dbReference type="EMBL" id="KAF5207481.1"/>
    </source>
</evidence>
<proteinExistence type="predicted"/>
<name>A0A7J6XCH0_THATH</name>
<dbReference type="Gene3D" id="4.10.60.10">
    <property type="entry name" value="Zinc finger, CCHC-type"/>
    <property type="match status" value="1"/>
</dbReference>
<evidence type="ECO:0000259" key="5">
    <source>
        <dbReference type="PROSITE" id="PS51999"/>
    </source>
</evidence>
<dbReference type="SUPFAM" id="SSF57756">
    <property type="entry name" value="Retrovirus zinc finger-like domains"/>
    <property type="match status" value="1"/>
</dbReference>
<dbReference type="EMBL" id="JABWDY010001381">
    <property type="protein sequence ID" value="KAF5207481.1"/>
    <property type="molecule type" value="Genomic_DNA"/>
</dbReference>
<keyword evidence="2 4" id="KW-0863">Zinc-finger</keyword>
<dbReference type="PROSITE" id="PS51999">
    <property type="entry name" value="ZF_GRF"/>
    <property type="match status" value="1"/>
</dbReference>
<reference evidence="6 7" key="1">
    <citation type="submission" date="2020-06" db="EMBL/GenBank/DDBJ databases">
        <title>Transcriptomic and genomic resources for Thalictrum thalictroides and T. hernandezii: Facilitating candidate gene discovery in an emerging model plant lineage.</title>
        <authorList>
            <person name="Arias T."/>
            <person name="Riano-Pachon D.M."/>
            <person name="Di Stilio V.S."/>
        </authorList>
    </citation>
    <scope>NUCLEOTIDE SEQUENCE [LARGE SCALE GENOMIC DNA]</scope>
    <source>
        <strain evidence="7">cv. WT478/WT964</strain>
        <tissue evidence="6">Leaves</tissue>
    </source>
</reference>
<evidence type="ECO:0000256" key="2">
    <source>
        <dbReference type="ARBA" id="ARBA00022771"/>
    </source>
</evidence>
<dbReference type="GO" id="GO:0008270">
    <property type="term" value="F:zinc ion binding"/>
    <property type="evidence" value="ECO:0007669"/>
    <property type="project" value="UniProtKB-KW"/>
</dbReference>
<organism evidence="6 7">
    <name type="scientific">Thalictrum thalictroides</name>
    <name type="common">Rue-anemone</name>
    <name type="synonym">Anemone thalictroides</name>
    <dbReference type="NCBI Taxonomy" id="46969"/>
    <lineage>
        <taxon>Eukaryota</taxon>
        <taxon>Viridiplantae</taxon>
        <taxon>Streptophyta</taxon>
        <taxon>Embryophyta</taxon>
        <taxon>Tracheophyta</taxon>
        <taxon>Spermatophyta</taxon>
        <taxon>Magnoliopsida</taxon>
        <taxon>Ranunculales</taxon>
        <taxon>Ranunculaceae</taxon>
        <taxon>Thalictroideae</taxon>
        <taxon>Thalictrum</taxon>
    </lineage>
</organism>
<sequence length="112" mass="12996">MAGDEGSSSSSKVKFNNCFVCGEKDHWKDDCYWRNYQCVKCNKHRMKIFVSSQPKSKGEKFLKCENQPFCNGFEWLSKAKKNKEEENKTMIVEGKNSTVKLRIEGKLPMTVE</sequence>
<dbReference type="AlphaFoldDB" id="A0A7J6XCH0"/>
<keyword evidence="3" id="KW-0862">Zinc</keyword>
<comment type="caution">
    <text evidence="6">The sequence shown here is derived from an EMBL/GenBank/DDBJ whole genome shotgun (WGS) entry which is preliminary data.</text>
</comment>
<protein>
    <recommendedName>
        <fullName evidence="5">GRF-type domain-containing protein</fullName>
    </recommendedName>
</protein>
<evidence type="ECO:0000256" key="3">
    <source>
        <dbReference type="ARBA" id="ARBA00022833"/>
    </source>
</evidence>
<gene>
    <name evidence="6" type="ORF">FRX31_002932</name>
</gene>
<dbReference type="Proteomes" id="UP000554482">
    <property type="component" value="Unassembled WGS sequence"/>
</dbReference>
<accession>A0A7J6XCH0</accession>